<keyword evidence="2" id="KW-1185">Reference proteome</keyword>
<sequence length="739" mass="81857">MAQMLHHQDSGLYGKETQGRRWSFLQFFGLRRRPRSVKMLTDKKHGQEKSTGVSRLRGCYVPLKDEDSSVTDDHKNTPDRNKHKGSKKNSGKTSLKSLISRKFYGKEGHKEKMLPVAPRLLRTLSIHYLESNVYVFDGESAPRGDGSSHGAKHSQQNATDTSLQHNTLDGSGSDAGFSRLISRGEEHVKRKSHRSISMDGILHKVPYGSKVSGDTIIEELPRSASATYDRDGLKPFTSRRYLNQGFQRSRSLSESLESYSHLLESISSREAKRALTSSKSTRDHSLDGPSVTTELQRSSSSQLRSKGLTRFAEYLVIPEDALALNAPDKIVVDGDVKFSADESSCNEVVGGSENPMSLEEYLGDEKRDAVASTEASFCISPIISSEEVVDISEEHSATASVDDQVLPSTEVSLCTDPSRPKVDIPEEDEPTLLSLLLESEEGGIKEQLEALSDNEVQSCTAQPSEDTSVAEEQPMISNDNHIQSFEGTCCVPDPNQDSEDELNLGCEQETESPTSVLDVAFSDHTMLDDSSSLEENTVHSNEADDLAGSDELNVHGNVFSVPNDLQVADPKDESVLNYVRDIFSKSSFASEPLFDTWRWQNIAVLQKEDCQHIELSFSAAEVPGLAMADMSADEFLLFDLTNESLLDMYRKYADGRSPGLRPKPVGQHALRELCSRVSCQLDNQETWAGLDVDGLLSTDLAKADRWVEFRWDGDEVGEKVADFVLDRLITELALQLIKF</sequence>
<evidence type="ECO:0000313" key="1">
    <source>
        <dbReference type="EnsemblPlants" id="AVESA.00010b.r2.3CG0452510.1.CDS"/>
    </source>
</evidence>
<organism evidence="1 2">
    <name type="scientific">Avena sativa</name>
    <name type="common">Oat</name>
    <dbReference type="NCBI Taxonomy" id="4498"/>
    <lineage>
        <taxon>Eukaryota</taxon>
        <taxon>Viridiplantae</taxon>
        <taxon>Streptophyta</taxon>
        <taxon>Embryophyta</taxon>
        <taxon>Tracheophyta</taxon>
        <taxon>Spermatophyta</taxon>
        <taxon>Magnoliopsida</taxon>
        <taxon>Liliopsida</taxon>
        <taxon>Poales</taxon>
        <taxon>Poaceae</taxon>
        <taxon>BOP clade</taxon>
        <taxon>Pooideae</taxon>
        <taxon>Poodae</taxon>
        <taxon>Poeae</taxon>
        <taxon>Poeae Chloroplast Group 1 (Aveneae type)</taxon>
        <taxon>Aveninae</taxon>
        <taxon>Avena</taxon>
    </lineage>
</organism>
<name>A0ACD5VHY3_AVESA</name>
<proteinExistence type="predicted"/>
<reference evidence="1" key="1">
    <citation type="submission" date="2021-05" db="EMBL/GenBank/DDBJ databases">
        <authorList>
            <person name="Scholz U."/>
            <person name="Mascher M."/>
            <person name="Fiebig A."/>
        </authorList>
    </citation>
    <scope>NUCLEOTIDE SEQUENCE [LARGE SCALE GENOMIC DNA]</scope>
</reference>
<dbReference type="Proteomes" id="UP001732700">
    <property type="component" value="Chromosome 3C"/>
</dbReference>
<dbReference type="EnsemblPlants" id="AVESA.00010b.r2.3CG0452510.1">
    <property type="protein sequence ID" value="AVESA.00010b.r2.3CG0452510.1.CDS"/>
    <property type="gene ID" value="AVESA.00010b.r2.3CG0452510"/>
</dbReference>
<evidence type="ECO:0000313" key="2">
    <source>
        <dbReference type="Proteomes" id="UP001732700"/>
    </source>
</evidence>
<protein>
    <submittedName>
        <fullName evidence="1">Uncharacterized protein</fullName>
    </submittedName>
</protein>
<accession>A0ACD5VHY3</accession>
<reference evidence="1" key="2">
    <citation type="submission" date="2025-09" db="UniProtKB">
        <authorList>
            <consortium name="EnsemblPlants"/>
        </authorList>
    </citation>
    <scope>IDENTIFICATION</scope>
</reference>